<dbReference type="GO" id="GO:0051536">
    <property type="term" value="F:iron-sulfur cluster binding"/>
    <property type="evidence" value="ECO:0007669"/>
    <property type="project" value="UniProtKB-KW"/>
</dbReference>
<gene>
    <name evidence="6" type="ORF">CO174_00585</name>
</gene>
<keyword evidence="4" id="KW-0411">Iron-sulfur</keyword>
<name>A0A2M7XE96_9BACT</name>
<dbReference type="Proteomes" id="UP000229385">
    <property type="component" value="Unassembled WGS sequence"/>
</dbReference>
<evidence type="ECO:0000256" key="3">
    <source>
        <dbReference type="ARBA" id="ARBA00023004"/>
    </source>
</evidence>
<evidence type="ECO:0000313" key="6">
    <source>
        <dbReference type="EMBL" id="PJA46208.1"/>
    </source>
</evidence>
<sequence>MENFLIILDRRGCNKRCPYCTAKITNWPCGNDRLHLLADVLEGIQERGTLFDYLTISGNGEPAFYRPETLSFLREVIDTHRKPFRYLRIQTGGHLFFDPVKFEYFHDFIMELTRVAVDPEEDMRILGYRRDHTRTHTYKRATIGLNHVLLRANFPTLLDDLERYRDQLGDRLHNVNLKILNVNTRVDERTRTGEVFSPEARWIQQHALLAEDVDRVIEQVSGRLPLVGTYNPITDQVVWDLHGVPLVMVTKRQRYGRLHVTFNKGELIDYLLRPIPLDDLR</sequence>
<dbReference type="InterPro" id="IPR058240">
    <property type="entry name" value="rSAM_sf"/>
</dbReference>
<evidence type="ECO:0000256" key="4">
    <source>
        <dbReference type="ARBA" id="ARBA00023014"/>
    </source>
</evidence>
<keyword evidence="1" id="KW-0949">S-adenosyl-L-methionine</keyword>
<proteinExistence type="predicted"/>
<dbReference type="GO" id="GO:0003824">
    <property type="term" value="F:catalytic activity"/>
    <property type="evidence" value="ECO:0007669"/>
    <property type="project" value="InterPro"/>
</dbReference>
<keyword evidence="3" id="KW-0408">Iron</keyword>
<dbReference type="Gene3D" id="3.20.20.70">
    <property type="entry name" value="Aldolase class I"/>
    <property type="match status" value="1"/>
</dbReference>
<dbReference type="EMBL" id="PFWU01000007">
    <property type="protein sequence ID" value="PJA46208.1"/>
    <property type="molecule type" value="Genomic_DNA"/>
</dbReference>
<accession>A0A2M7XE96</accession>
<dbReference type="InterPro" id="IPR013785">
    <property type="entry name" value="Aldolase_TIM"/>
</dbReference>
<feature type="domain" description="Radical SAM core" evidence="5">
    <location>
        <begin position="11"/>
        <end position="141"/>
    </location>
</feature>
<organism evidence="6 7">
    <name type="scientific">Candidatus Uhrbacteria bacterium CG_4_9_14_3_um_filter_50_9</name>
    <dbReference type="NCBI Taxonomy" id="1975035"/>
    <lineage>
        <taxon>Bacteria</taxon>
        <taxon>Candidatus Uhriibacteriota</taxon>
    </lineage>
</organism>
<keyword evidence="2" id="KW-0479">Metal-binding</keyword>
<reference evidence="7" key="1">
    <citation type="submission" date="2017-09" db="EMBL/GenBank/DDBJ databases">
        <title>Depth-based differentiation of microbial function through sediment-hosted aquifers and enrichment of novel symbionts in the deep terrestrial subsurface.</title>
        <authorList>
            <person name="Probst A.J."/>
            <person name="Ladd B."/>
            <person name="Jarett J.K."/>
            <person name="Geller-Mcgrath D.E."/>
            <person name="Sieber C.M.K."/>
            <person name="Emerson J.B."/>
            <person name="Anantharaman K."/>
            <person name="Thomas B.C."/>
            <person name="Malmstrom R."/>
            <person name="Stieglmeier M."/>
            <person name="Klingl A."/>
            <person name="Woyke T."/>
            <person name="Ryan C.M."/>
            <person name="Banfield J.F."/>
        </authorList>
    </citation>
    <scope>NUCLEOTIDE SEQUENCE [LARGE SCALE GENOMIC DNA]</scope>
</reference>
<evidence type="ECO:0000259" key="5">
    <source>
        <dbReference type="Pfam" id="PF04055"/>
    </source>
</evidence>
<evidence type="ECO:0000256" key="1">
    <source>
        <dbReference type="ARBA" id="ARBA00022691"/>
    </source>
</evidence>
<evidence type="ECO:0000313" key="7">
    <source>
        <dbReference type="Proteomes" id="UP000229385"/>
    </source>
</evidence>
<dbReference type="SFLD" id="SFLDS00029">
    <property type="entry name" value="Radical_SAM"/>
    <property type="match status" value="1"/>
</dbReference>
<dbReference type="SUPFAM" id="SSF102114">
    <property type="entry name" value="Radical SAM enzymes"/>
    <property type="match status" value="1"/>
</dbReference>
<evidence type="ECO:0000256" key="2">
    <source>
        <dbReference type="ARBA" id="ARBA00022723"/>
    </source>
</evidence>
<protein>
    <recommendedName>
        <fullName evidence="5">Radical SAM core domain-containing protein</fullName>
    </recommendedName>
</protein>
<dbReference type="Pfam" id="PF04055">
    <property type="entry name" value="Radical_SAM"/>
    <property type="match status" value="1"/>
</dbReference>
<comment type="caution">
    <text evidence="6">The sequence shown here is derived from an EMBL/GenBank/DDBJ whole genome shotgun (WGS) entry which is preliminary data.</text>
</comment>
<dbReference type="InterPro" id="IPR007197">
    <property type="entry name" value="rSAM"/>
</dbReference>
<dbReference type="GO" id="GO:0046872">
    <property type="term" value="F:metal ion binding"/>
    <property type="evidence" value="ECO:0007669"/>
    <property type="project" value="UniProtKB-KW"/>
</dbReference>
<dbReference type="AlphaFoldDB" id="A0A2M7XE96"/>